<sequence length="147" mass="17436">MTTLAKRILVYEGETLLNISRTYKEAVEAVLAPFDFYSGYIELHTNTLWGKTEKIEDQSTNQWVLEDETINEGNQYHYEVISKAQKNYVAWQLTINETRRKHKKEEFPVECPRCNKSMWDNYSCTDEHDTYTGMKCHNCQYDYSISH</sequence>
<protein>
    <submittedName>
        <fullName evidence="1">Uncharacterized protein</fullName>
    </submittedName>
</protein>
<name>A0A0F9D9X6_9ZZZZ</name>
<dbReference type="EMBL" id="LAZR01042718">
    <property type="protein sequence ID" value="KKL08838.1"/>
    <property type="molecule type" value="Genomic_DNA"/>
</dbReference>
<organism evidence="1">
    <name type="scientific">marine sediment metagenome</name>
    <dbReference type="NCBI Taxonomy" id="412755"/>
    <lineage>
        <taxon>unclassified sequences</taxon>
        <taxon>metagenomes</taxon>
        <taxon>ecological metagenomes</taxon>
    </lineage>
</organism>
<comment type="caution">
    <text evidence="1">The sequence shown here is derived from an EMBL/GenBank/DDBJ whole genome shotgun (WGS) entry which is preliminary data.</text>
</comment>
<accession>A0A0F9D9X6</accession>
<dbReference type="AlphaFoldDB" id="A0A0F9D9X6"/>
<reference evidence="1" key="1">
    <citation type="journal article" date="2015" name="Nature">
        <title>Complex archaea that bridge the gap between prokaryotes and eukaryotes.</title>
        <authorList>
            <person name="Spang A."/>
            <person name="Saw J.H."/>
            <person name="Jorgensen S.L."/>
            <person name="Zaremba-Niedzwiedzka K."/>
            <person name="Martijn J."/>
            <person name="Lind A.E."/>
            <person name="van Eijk R."/>
            <person name="Schleper C."/>
            <person name="Guy L."/>
            <person name="Ettema T.J."/>
        </authorList>
    </citation>
    <scope>NUCLEOTIDE SEQUENCE</scope>
</reference>
<proteinExistence type="predicted"/>
<evidence type="ECO:0000313" key="1">
    <source>
        <dbReference type="EMBL" id="KKL08838.1"/>
    </source>
</evidence>
<gene>
    <name evidence="1" type="ORF">LCGC14_2571880</name>
</gene>